<dbReference type="HAMAP" id="MF_00378">
    <property type="entry name" value="Exonuc_7_L"/>
    <property type="match status" value="1"/>
</dbReference>
<comment type="function">
    <text evidence="5">Bidirectionally degrades single-stranded DNA into large acid-insoluble oligonucleotides, which are then degraded further into small acid-soluble oligonucleotides.</text>
</comment>
<dbReference type="GO" id="GO:0008855">
    <property type="term" value="F:exodeoxyribonuclease VII activity"/>
    <property type="evidence" value="ECO:0007669"/>
    <property type="project" value="UniProtKB-UniRule"/>
</dbReference>
<dbReference type="GO" id="GO:0003676">
    <property type="term" value="F:nucleic acid binding"/>
    <property type="evidence" value="ECO:0007669"/>
    <property type="project" value="InterPro"/>
</dbReference>
<dbReference type="Proteomes" id="UP000298324">
    <property type="component" value="Unassembled WGS sequence"/>
</dbReference>
<dbReference type="GO" id="GO:0005737">
    <property type="term" value="C:cytoplasm"/>
    <property type="evidence" value="ECO:0007669"/>
    <property type="project" value="UniProtKB-SubCell"/>
</dbReference>
<dbReference type="InterPro" id="IPR020579">
    <property type="entry name" value="Exonuc_VII_lsu_C"/>
</dbReference>
<feature type="domain" description="Exonuclease VII large subunit C-terminal" evidence="7">
    <location>
        <begin position="122"/>
        <end position="327"/>
    </location>
</feature>
<evidence type="ECO:0000313" key="9">
    <source>
        <dbReference type="EMBL" id="TEB06664.1"/>
    </source>
</evidence>
<evidence type="ECO:0000256" key="3">
    <source>
        <dbReference type="ARBA" id="ARBA00022801"/>
    </source>
</evidence>
<dbReference type="Pfam" id="PF02601">
    <property type="entry name" value="Exonuc_VII_L"/>
    <property type="match status" value="1"/>
</dbReference>
<sequence>MRILTVHELTKHIKTLVEKDHLLVNVWVKGEISNFKAHSSGHLYFTLKDDLSCVKVVMFRSKSRLVPFQPKNGMAVTVRGYVSVFERDGTYQLYAEGLEPDGTGALYLAFEQLKKRLEQEGLFDRRHKKSLPLLPRRIGIVTSPTGAAIRDMLQIIGRRWPGREIMLVPVPVQGEAAPQAVAGGIKLLNQVGGVDLIITGRGGGALEELWTFNTEIVARSIFHSKIPVISAVGHETDTTIADFVADVRAATPSAAAEIAVPDRKDMARYIRTLKTRLARAVDEKLAASKRRIESCLLNRVFTSPLNAICGVGQQSLDQLESRLRQAMYGTLERAGSHFAVLAGRLNTLSPLATLSRGYCICATLDRNRVISDTASVEIGEQLSLLLHQGRLEVVVEKKECDISINGNRF</sequence>
<keyword evidence="4 5" id="KW-0269">Exonuclease</keyword>
<dbReference type="PANTHER" id="PTHR30008">
    <property type="entry name" value="EXODEOXYRIBONUCLEASE 7 LARGE SUBUNIT"/>
    <property type="match status" value="1"/>
</dbReference>
<dbReference type="NCBIfam" id="TIGR00237">
    <property type="entry name" value="xseA"/>
    <property type="match status" value="1"/>
</dbReference>
<protein>
    <recommendedName>
        <fullName evidence="5">Exodeoxyribonuclease 7 large subunit</fullName>
        <ecNumber evidence="5">3.1.11.6</ecNumber>
    </recommendedName>
    <alternativeName>
        <fullName evidence="5">Exodeoxyribonuclease VII large subunit</fullName>
        <shortName evidence="5">Exonuclease VII large subunit</shortName>
    </alternativeName>
</protein>
<accession>A0A4Y7RCG0</accession>
<dbReference type="EC" id="3.1.11.6" evidence="5"/>
<gene>
    <name evidence="5 9" type="primary">xseA</name>
    <name evidence="9" type="ORF">Psch_00196</name>
</gene>
<evidence type="ECO:0000313" key="10">
    <source>
        <dbReference type="Proteomes" id="UP000298324"/>
    </source>
</evidence>
<dbReference type="CDD" id="cd04489">
    <property type="entry name" value="ExoVII_LU_OBF"/>
    <property type="match status" value="1"/>
</dbReference>
<keyword evidence="3 5" id="KW-0378">Hydrolase</keyword>
<name>A0A4Y7RCG0_9FIRM</name>
<dbReference type="Pfam" id="PF13742">
    <property type="entry name" value="tRNA_anti_2"/>
    <property type="match status" value="1"/>
</dbReference>
<evidence type="ECO:0000256" key="5">
    <source>
        <dbReference type="HAMAP-Rule" id="MF_00378"/>
    </source>
</evidence>
<dbReference type="GO" id="GO:0009318">
    <property type="term" value="C:exodeoxyribonuclease VII complex"/>
    <property type="evidence" value="ECO:0007669"/>
    <property type="project" value="UniProtKB-UniRule"/>
</dbReference>
<keyword evidence="10" id="KW-1185">Reference proteome</keyword>
<evidence type="ECO:0000256" key="4">
    <source>
        <dbReference type="ARBA" id="ARBA00022839"/>
    </source>
</evidence>
<comment type="similarity">
    <text evidence="5 6">Belongs to the XseA family.</text>
</comment>
<comment type="catalytic activity">
    <reaction evidence="5 6">
        <text>Exonucleolytic cleavage in either 5'- to 3'- or 3'- to 5'-direction to yield nucleoside 5'-phosphates.</text>
        <dbReference type="EC" id="3.1.11.6"/>
    </reaction>
</comment>
<reference evidence="9 10" key="1">
    <citation type="journal article" date="2018" name="Environ. Microbiol.">
        <title>Novel energy conservation strategies and behaviour of Pelotomaculum schinkii driving syntrophic propionate catabolism.</title>
        <authorList>
            <person name="Hidalgo-Ahumada C.A.P."/>
            <person name="Nobu M.K."/>
            <person name="Narihiro T."/>
            <person name="Tamaki H."/>
            <person name="Liu W.T."/>
            <person name="Kamagata Y."/>
            <person name="Stams A.J.M."/>
            <person name="Imachi H."/>
            <person name="Sousa D.Z."/>
        </authorList>
    </citation>
    <scope>NUCLEOTIDE SEQUENCE [LARGE SCALE GENOMIC DNA]</scope>
    <source>
        <strain evidence="9 10">HH</strain>
    </source>
</reference>
<comment type="caution">
    <text evidence="9">The sequence shown here is derived from an EMBL/GenBank/DDBJ whole genome shotgun (WGS) entry which is preliminary data.</text>
</comment>
<organism evidence="9 10">
    <name type="scientific">Pelotomaculum schinkii</name>
    <dbReference type="NCBI Taxonomy" id="78350"/>
    <lineage>
        <taxon>Bacteria</taxon>
        <taxon>Bacillati</taxon>
        <taxon>Bacillota</taxon>
        <taxon>Clostridia</taxon>
        <taxon>Eubacteriales</taxon>
        <taxon>Desulfotomaculaceae</taxon>
        <taxon>Pelotomaculum</taxon>
    </lineage>
</organism>
<dbReference type="InterPro" id="IPR025824">
    <property type="entry name" value="OB-fold_nuc-bd_dom"/>
</dbReference>
<feature type="domain" description="OB-fold nucleic acid binding" evidence="8">
    <location>
        <begin position="4"/>
        <end position="98"/>
    </location>
</feature>
<keyword evidence="2 5" id="KW-0540">Nuclease</keyword>
<proteinExistence type="inferred from homology"/>
<dbReference type="PANTHER" id="PTHR30008:SF0">
    <property type="entry name" value="EXODEOXYRIBONUCLEASE 7 LARGE SUBUNIT"/>
    <property type="match status" value="1"/>
</dbReference>
<dbReference type="InterPro" id="IPR003753">
    <property type="entry name" value="Exonuc_VII_L"/>
</dbReference>
<evidence type="ECO:0000259" key="8">
    <source>
        <dbReference type="Pfam" id="PF13742"/>
    </source>
</evidence>
<evidence type="ECO:0000256" key="6">
    <source>
        <dbReference type="RuleBase" id="RU004355"/>
    </source>
</evidence>
<dbReference type="AlphaFoldDB" id="A0A4Y7RCG0"/>
<keyword evidence="1 5" id="KW-0963">Cytoplasm</keyword>
<dbReference type="RefSeq" id="WP_190238841.1">
    <property type="nucleotide sequence ID" value="NZ_QFGA01000001.1"/>
</dbReference>
<evidence type="ECO:0000259" key="7">
    <source>
        <dbReference type="Pfam" id="PF02601"/>
    </source>
</evidence>
<comment type="subcellular location">
    <subcellularLocation>
        <location evidence="5 6">Cytoplasm</location>
    </subcellularLocation>
</comment>
<dbReference type="EMBL" id="QFGA01000001">
    <property type="protein sequence ID" value="TEB06664.1"/>
    <property type="molecule type" value="Genomic_DNA"/>
</dbReference>
<dbReference type="GO" id="GO:0006308">
    <property type="term" value="P:DNA catabolic process"/>
    <property type="evidence" value="ECO:0007669"/>
    <property type="project" value="UniProtKB-UniRule"/>
</dbReference>
<evidence type="ECO:0000256" key="2">
    <source>
        <dbReference type="ARBA" id="ARBA00022722"/>
    </source>
</evidence>
<evidence type="ECO:0000256" key="1">
    <source>
        <dbReference type="ARBA" id="ARBA00022490"/>
    </source>
</evidence>
<comment type="subunit">
    <text evidence="5">Heterooligomer composed of large and small subunits.</text>
</comment>